<evidence type="ECO:0000313" key="1">
    <source>
        <dbReference type="Proteomes" id="UP000694941"/>
    </source>
</evidence>
<dbReference type="GeneID" id="106466064"/>
<dbReference type="InterPro" id="IPR036915">
    <property type="entry name" value="Cyclin-like_sf"/>
</dbReference>
<accession>A0ABM1T1G8</accession>
<organism evidence="1 2">
    <name type="scientific">Limulus polyphemus</name>
    <name type="common">Atlantic horseshoe crab</name>
    <dbReference type="NCBI Taxonomy" id="6850"/>
    <lineage>
        <taxon>Eukaryota</taxon>
        <taxon>Metazoa</taxon>
        <taxon>Ecdysozoa</taxon>
        <taxon>Arthropoda</taxon>
        <taxon>Chelicerata</taxon>
        <taxon>Merostomata</taxon>
        <taxon>Xiphosura</taxon>
        <taxon>Limulidae</taxon>
        <taxon>Limulus</taxon>
    </lineage>
</organism>
<dbReference type="PANTHER" id="PTHR21615:SF2">
    <property type="entry name" value="CYCLIN N-TERMINAL DOMAIN-CONTAINING PROTEIN 1"/>
    <property type="match status" value="1"/>
</dbReference>
<dbReference type="Proteomes" id="UP000694941">
    <property type="component" value="Unplaced"/>
</dbReference>
<name>A0ABM1T1G8_LIMPO</name>
<dbReference type="Gene3D" id="1.10.472.10">
    <property type="entry name" value="Cyclin-like"/>
    <property type="match status" value="1"/>
</dbReference>
<keyword evidence="1" id="KW-1185">Reference proteome</keyword>
<dbReference type="SUPFAM" id="SSF47954">
    <property type="entry name" value="Cyclin-like"/>
    <property type="match status" value="1"/>
</dbReference>
<evidence type="ECO:0000313" key="2">
    <source>
        <dbReference type="RefSeq" id="XP_022249724.1"/>
    </source>
</evidence>
<dbReference type="PANTHER" id="PTHR21615">
    <property type="entry name" value="CYCLIN N-TERMINAL DOMAIN-CONTAINING PROTEIN 1"/>
    <property type="match status" value="1"/>
</dbReference>
<protein>
    <submittedName>
        <fullName evidence="2">Cyclin N-terminal domain-containing protein 1-like</fullName>
    </submittedName>
</protein>
<sequence>MACGTTGSISDLMEPVFNSELGTVSVDLLEDWLFLIALKNSENVVNPAKSKVKFQGNWTSGKVVESIFNVCEWSKEPIEVSFTAVELFDQFLIHHVQDLYMQVEKNKKSTSKPVIWQVVEDRIQKQMMLRVVSCVQLASKQHSHCRCIQAINIKSSVNVPNEYQSLMEANVIYLFFSSLYEQASCFAQTFSPLPEKQVLLSIPRLDKALLDLILLLPRASTASMHVSGLVFWSLSTWEGQV</sequence>
<proteinExistence type="predicted"/>
<gene>
    <name evidence="2" type="primary">LOC106466064</name>
</gene>
<reference evidence="2" key="1">
    <citation type="submission" date="2025-08" db="UniProtKB">
        <authorList>
            <consortium name="RefSeq"/>
        </authorList>
    </citation>
    <scope>IDENTIFICATION</scope>
    <source>
        <tissue evidence="2">Muscle</tissue>
    </source>
</reference>
<dbReference type="RefSeq" id="XP_022249724.1">
    <property type="nucleotide sequence ID" value="XM_022394016.1"/>
</dbReference>